<evidence type="ECO:0000313" key="8">
    <source>
        <dbReference type="Proteomes" id="UP000239352"/>
    </source>
</evidence>
<dbReference type="Pfam" id="PF01810">
    <property type="entry name" value="LysE"/>
    <property type="match status" value="1"/>
</dbReference>
<protein>
    <submittedName>
        <fullName evidence="7">LysE family translocator</fullName>
    </submittedName>
</protein>
<evidence type="ECO:0000313" key="7">
    <source>
        <dbReference type="EMBL" id="PRW62795.1"/>
    </source>
</evidence>
<dbReference type="GO" id="GO:0005886">
    <property type="term" value="C:plasma membrane"/>
    <property type="evidence" value="ECO:0007669"/>
    <property type="project" value="UniProtKB-SubCell"/>
</dbReference>
<gene>
    <name evidence="7" type="ORF">CEP50_13775</name>
</gene>
<feature type="transmembrane region" description="Helical" evidence="6">
    <location>
        <begin position="191"/>
        <end position="207"/>
    </location>
</feature>
<dbReference type="PIRSF" id="PIRSF006324">
    <property type="entry name" value="LeuE"/>
    <property type="match status" value="1"/>
</dbReference>
<evidence type="ECO:0000256" key="4">
    <source>
        <dbReference type="ARBA" id="ARBA00022989"/>
    </source>
</evidence>
<evidence type="ECO:0000256" key="1">
    <source>
        <dbReference type="ARBA" id="ARBA00004651"/>
    </source>
</evidence>
<keyword evidence="4 6" id="KW-1133">Transmembrane helix</keyword>
<keyword evidence="5 6" id="KW-0472">Membrane</keyword>
<evidence type="ECO:0000256" key="3">
    <source>
        <dbReference type="ARBA" id="ARBA00022692"/>
    </source>
</evidence>
<dbReference type="Proteomes" id="UP000239352">
    <property type="component" value="Unassembled WGS sequence"/>
</dbReference>
<feature type="transmembrane region" description="Helical" evidence="6">
    <location>
        <begin position="66"/>
        <end position="86"/>
    </location>
</feature>
<accession>A0A2T0GUJ9</accession>
<evidence type="ECO:0000256" key="2">
    <source>
        <dbReference type="ARBA" id="ARBA00022475"/>
    </source>
</evidence>
<dbReference type="STRING" id="1050202.GCA_000384035_03703"/>
<keyword evidence="3 6" id="KW-0812">Transmembrane</keyword>
<organism evidence="7 8">
    <name type="scientific">Actinopolyspora mortivallis</name>
    <dbReference type="NCBI Taxonomy" id="33906"/>
    <lineage>
        <taxon>Bacteria</taxon>
        <taxon>Bacillati</taxon>
        <taxon>Actinomycetota</taxon>
        <taxon>Actinomycetes</taxon>
        <taxon>Actinopolysporales</taxon>
        <taxon>Actinopolysporaceae</taxon>
        <taxon>Actinopolyspora</taxon>
    </lineage>
</organism>
<reference evidence="7 8" key="1">
    <citation type="submission" date="2018-03" db="EMBL/GenBank/DDBJ databases">
        <title>Actinopolyspora mortivallis from Sahara, screening for active biomolecules.</title>
        <authorList>
            <person name="Selama O."/>
            <person name="Wellington E.M.H."/>
            <person name="Hacene H."/>
        </authorList>
    </citation>
    <scope>NUCLEOTIDE SEQUENCE [LARGE SCALE GENOMIC DNA]</scope>
    <source>
        <strain evidence="7 8">M5A</strain>
    </source>
</reference>
<feature type="transmembrane region" description="Helical" evidence="6">
    <location>
        <begin position="41"/>
        <end position="60"/>
    </location>
</feature>
<feature type="transmembrane region" description="Helical" evidence="6">
    <location>
        <begin position="148"/>
        <end position="171"/>
    </location>
</feature>
<dbReference type="PANTHER" id="PTHR30086:SF20">
    <property type="entry name" value="ARGININE EXPORTER PROTEIN ARGO-RELATED"/>
    <property type="match status" value="1"/>
</dbReference>
<keyword evidence="8" id="KW-1185">Reference proteome</keyword>
<dbReference type="AlphaFoldDB" id="A0A2T0GUJ9"/>
<sequence>MPELSEWWIFLGAALLIAVAPGPGILYVLARSLRGGRVEGVRSALGTFLGAAVHVLAAAVGLSALLAASATAFTVVKFAGAAYLVYLGVRTLRELRTTPTAEQHTPPKRQGSAVTQGLVTEVLNPKTAMFFLAFLPQFVHPERGSQTLAFLALGMAFVVLATTADLLVAVFAGTLGTWLAHNPRWQRRQHALSGVTLIGLGGALALGKQ</sequence>
<keyword evidence="2" id="KW-1003">Cell membrane</keyword>
<dbReference type="RefSeq" id="WP_106114355.1">
    <property type="nucleotide sequence ID" value="NZ_PVSR01000025.1"/>
</dbReference>
<dbReference type="InParanoid" id="A0A2T0GUJ9"/>
<dbReference type="GO" id="GO:0015171">
    <property type="term" value="F:amino acid transmembrane transporter activity"/>
    <property type="evidence" value="ECO:0007669"/>
    <property type="project" value="TreeGrafter"/>
</dbReference>
<evidence type="ECO:0000256" key="5">
    <source>
        <dbReference type="ARBA" id="ARBA00023136"/>
    </source>
</evidence>
<evidence type="ECO:0000256" key="6">
    <source>
        <dbReference type="SAM" id="Phobius"/>
    </source>
</evidence>
<dbReference type="PANTHER" id="PTHR30086">
    <property type="entry name" value="ARGININE EXPORTER PROTEIN ARGO"/>
    <property type="match status" value="1"/>
</dbReference>
<comment type="caution">
    <text evidence="7">The sequence shown here is derived from an EMBL/GenBank/DDBJ whole genome shotgun (WGS) entry which is preliminary data.</text>
</comment>
<name>A0A2T0GUJ9_ACTMO</name>
<feature type="transmembrane region" description="Helical" evidence="6">
    <location>
        <begin position="6"/>
        <end position="29"/>
    </location>
</feature>
<dbReference type="EMBL" id="PVSR01000025">
    <property type="protein sequence ID" value="PRW62795.1"/>
    <property type="molecule type" value="Genomic_DNA"/>
</dbReference>
<comment type="subcellular location">
    <subcellularLocation>
        <location evidence="1">Cell membrane</location>
        <topology evidence="1">Multi-pass membrane protein</topology>
    </subcellularLocation>
</comment>
<proteinExistence type="predicted"/>
<dbReference type="InterPro" id="IPR001123">
    <property type="entry name" value="LeuE-type"/>
</dbReference>